<dbReference type="AlphaFoldDB" id="A0A7C4BAG6"/>
<feature type="domain" description="DUF3786" evidence="1">
    <location>
        <begin position="58"/>
        <end position="181"/>
    </location>
</feature>
<dbReference type="Pfam" id="PF12654">
    <property type="entry name" value="DUF3786"/>
    <property type="match status" value="1"/>
</dbReference>
<proteinExistence type="predicted"/>
<evidence type="ECO:0000259" key="1">
    <source>
        <dbReference type="Pfam" id="PF12654"/>
    </source>
</evidence>
<dbReference type="InterPro" id="IPR024264">
    <property type="entry name" value="DUF3786"/>
</dbReference>
<accession>A0A7C4BAG6</accession>
<gene>
    <name evidence="2" type="ORF">ENV17_06540</name>
</gene>
<sequence length="219" mass="24413">MSFWELYSWERVRDKIRSLPGRLGFEKGDKLSFFGLTLDLETGYIYDNVLEEYLSQKDRIGMYFILSLYAETKIDVGESGEFISLRQICPFVHCPNLKKNIAALEMIFGENPKLLYTVAKPFDFKPADLGDAAIKVYALPRIPITLVVWAGEEGLPPSSEILFDKSAPHYLSGETSAVCEAALGLARALTGRLILKFAKNLEMNASAIEFGGCGYTCAE</sequence>
<name>A0A7C4BAG6_THEPE</name>
<dbReference type="EMBL" id="DTFI01000174">
    <property type="protein sequence ID" value="HGI44022.1"/>
    <property type="molecule type" value="Genomic_DNA"/>
</dbReference>
<reference evidence="2" key="1">
    <citation type="journal article" date="2020" name="mSystems">
        <title>Genome- and Community-Level Interaction Insights into Carbon Utilization and Element Cycling Functions of Hydrothermarchaeota in Hydrothermal Sediment.</title>
        <authorList>
            <person name="Zhou Z."/>
            <person name="Liu Y."/>
            <person name="Xu W."/>
            <person name="Pan J."/>
            <person name="Luo Z.H."/>
            <person name="Li M."/>
        </authorList>
    </citation>
    <scope>NUCLEOTIDE SEQUENCE [LARGE SCALE GENOMIC DNA]</scope>
    <source>
        <strain evidence="2">SpSt-735</strain>
    </source>
</reference>
<organism evidence="2">
    <name type="scientific">Thermofilum pendens</name>
    <dbReference type="NCBI Taxonomy" id="2269"/>
    <lineage>
        <taxon>Archaea</taxon>
        <taxon>Thermoproteota</taxon>
        <taxon>Thermoprotei</taxon>
        <taxon>Thermofilales</taxon>
        <taxon>Thermofilaceae</taxon>
        <taxon>Thermofilum</taxon>
    </lineage>
</organism>
<protein>
    <submittedName>
        <fullName evidence="2">DUF3786 domain-containing protein</fullName>
    </submittedName>
</protein>
<comment type="caution">
    <text evidence="2">The sequence shown here is derived from an EMBL/GenBank/DDBJ whole genome shotgun (WGS) entry which is preliminary data.</text>
</comment>
<evidence type="ECO:0000313" key="2">
    <source>
        <dbReference type="EMBL" id="HGI44022.1"/>
    </source>
</evidence>